<protein>
    <submittedName>
        <fullName evidence="2">Uncharacterized protein</fullName>
    </submittedName>
</protein>
<evidence type="ECO:0000313" key="2">
    <source>
        <dbReference type="EMBL" id="OAX37707.1"/>
    </source>
</evidence>
<feature type="compositionally biased region" description="Basic and acidic residues" evidence="1">
    <location>
        <begin position="46"/>
        <end position="63"/>
    </location>
</feature>
<organism evidence="2 3">
    <name type="scientific">Rhizopogon vinicolor AM-OR11-026</name>
    <dbReference type="NCBI Taxonomy" id="1314800"/>
    <lineage>
        <taxon>Eukaryota</taxon>
        <taxon>Fungi</taxon>
        <taxon>Dikarya</taxon>
        <taxon>Basidiomycota</taxon>
        <taxon>Agaricomycotina</taxon>
        <taxon>Agaricomycetes</taxon>
        <taxon>Agaricomycetidae</taxon>
        <taxon>Boletales</taxon>
        <taxon>Suillineae</taxon>
        <taxon>Rhizopogonaceae</taxon>
        <taxon>Rhizopogon</taxon>
    </lineage>
</organism>
<dbReference type="Proteomes" id="UP000092154">
    <property type="component" value="Unassembled WGS sequence"/>
</dbReference>
<accession>A0A1B7MYQ2</accession>
<dbReference type="EMBL" id="KV448336">
    <property type="protein sequence ID" value="OAX37707.1"/>
    <property type="molecule type" value="Genomic_DNA"/>
</dbReference>
<evidence type="ECO:0000256" key="1">
    <source>
        <dbReference type="SAM" id="MobiDB-lite"/>
    </source>
</evidence>
<sequence length="148" mass="16300">MPPRPRFLQYRFFNPPRGQNDESIDLQERASVVDVPLAQGNPRNYSAREARMKKEKEKAKDTKNANNAKKPAQGSITQQSGEAAQAQRPSVLHAAVPTSSTTPAVLATSAVTTLTTSLPDATITRAGRWTRFRLFICCVSAQYTDSHN</sequence>
<dbReference type="InParanoid" id="A0A1B7MYQ2"/>
<proteinExistence type="predicted"/>
<evidence type="ECO:0000313" key="3">
    <source>
        <dbReference type="Proteomes" id="UP000092154"/>
    </source>
</evidence>
<name>A0A1B7MYQ2_9AGAM</name>
<reference evidence="2 3" key="1">
    <citation type="submission" date="2016-06" db="EMBL/GenBank/DDBJ databases">
        <title>Comparative genomics of the ectomycorrhizal sister species Rhizopogon vinicolor and Rhizopogon vesiculosus (Basidiomycota: Boletales) reveals a divergence of the mating type B locus.</title>
        <authorList>
            <consortium name="DOE Joint Genome Institute"/>
            <person name="Mujic A.B."/>
            <person name="Kuo A."/>
            <person name="Tritt A."/>
            <person name="Lipzen A."/>
            <person name="Chen C."/>
            <person name="Johnson J."/>
            <person name="Sharma A."/>
            <person name="Barry K."/>
            <person name="Grigoriev I.V."/>
            <person name="Spatafora J.W."/>
        </authorList>
    </citation>
    <scope>NUCLEOTIDE SEQUENCE [LARGE SCALE GENOMIC DNA]</scope>
    <source>
        <strain evidence="2 3">AM-OR11-026</strain>
    </source>
</reference>
<keyword evidence="3" id="KW-1185">Reference proteome</keyword>
<dbReference type="AlphaFoldDB" id="A0A1B7MYQ2"/>
<feature type="region of interest" description="Disordered" evidence="1">
    <location>
        <begin position="1"/>
        <end position="100"/>
    </location>
</feature>
<gene>
    <name evidence="2" type="ORF">K503DRAFT_771237</name>
</gene>